<dbReference type="GO" id="GO:0003723">
    <property type="term" value="F:RNA binding"/>
    <property type="evidence" value="ECO:0007669"/>
    <property type="project" value="UniProtKB-UniRule"/>
</dbReference>
<dbReference type="EMBL" id="CANHGI010000002">
    <property type="protein sequence ID" value="CAI5441628.1"/>
    <property type="molecule type" value="Genomic_DNA"/>
</dbReference>
<reference evidence="4" key="1">
    <citation type="submission" date="2022-11" db="EMBL/GenBank/DDBJ databases">
        <authorList>
            <person name="Kikuchi T."/>
        </authorList>
    </citation>
    <scope>NUCLEOTIDE SEQUENCE</scope>
    <source>
        <strain evidence="4">PS1010</strain>
    </source>
</reference>
<keyword evidence="1" id="KW-0863">Zinc-finger</keyword>
<evidence type="ECO:0000256" key="1">
    <source>
        <dbReference type="PROSITE-ProRule" id="PRU00855"/>
    </source>
</evidence>
<evidence type="ECO:0000256" key="2">
    <source>
        <dbReference type="SAM" id="MobiDB-lite"/>
    </source>
</evidence>
<dbReference type="PROSITE" id="PS51522">
    <property type="entry name" value="ZF_NANOS"/>
    <property type="match status" value="1"/>
</dbReference>
<keyword evidence="1" id="KW-0479">Metal-binding</keyword>
<keyword evidence="5" id="KW-1185">Reference proteome</keyword>
<evidence type="ECO:0000313" key="4">
    <source>
        <dbReference type="EMBL" id="CAI5441628.1"/>
    </source>
</evidence>
<sequence>MVNSQKNEDFNSKVRLSLARLLINDRIEDLYYTKFFENPLTPITKTDTEIKDPLNFFKINDLMPIEQEIDYIKDQKDILFPKLLEPSREKHELFKDFALFYGFGKPITKKKAVQVDIPSTSSGVQPLNGRRSRQPSTSKRPKNPVNNNNVGECRNFCSYCYDKKVQMNNENRLSSPQRNDPNAPWNNHGTYKNGRITCPNLYFNGCPKCGANLESCHMASQCPFN</sequence>
<comment type="caution">
    <text evidence="4">The sequence shown here is derived from an EMBL/GenBank/DDBJ whole genome shotgun (WGS) entry which is preliminary data.</text>
</comment>
<keyword evidence="1" id="KW-0862">Zinc</keyword>
<dbReference type="Gene3D" id="4.10.60.30">
    <property type="entry name" value="Nanos, RNA-binding domain"/>
    <property type="match status" value="1"/>
</dbReference>
<gene>
    <name evidence="4" type="ORF">CAMP_LOCUS4265</name>
</gene>
<evidence type="ECO:0000313" key="5">
    <source>
        <dbReference type="Proteomes" id="UP001152747"/>
    </source>
</evidence>
<proteinExistence type="inferred from homology"/>
<feature type="region of interest" description="Disordered" evidence="2">
    <location>
        <begin position="118"/>
        <end position="147"/>
    </location>
</feature>
<accession>A0A9P1IBJ3</accession>
<dbReference type="Pfam" id="PF05741">
    <property type="entry name" value="zf-nanos"/>
    <property type="match status" value="1"/>
</dbReference>
<organism evidence="4 5">
    <name type="scientific">Caenorhabditis angaria</name>
    <dbReference type="NCBI Taxonomy" id="860376"/>
    <lineage>
        <taxon>Eukaryota</taxon>
        <taxon>Metazoa</taxon>
        <taxon>Ecdysozoa</taxon>
        <taxon>Nematoda</taxon>
        <taxon>Chromadorea</taxon>
        <taxon>Rhabditida</taxon>
        <taxon>Rhabditina</taxon>
        <taxon>Rhabditomorpha</taxon>
        <taxon>Rhabditoidea</taxon>
        <taxon>Rhabditidae</taxon>
        <taxon>Peloderinae</taxon>
        <taxon>Caenorhabditis</taxon>
    </lineage>
</organism>
<evidence type="ECO:0000259" key="3">
    <source>
        <dbReference type="PROSITE" id="PS51522"/>
    </source>
</evidence>
<dbReference type="GO" id="GO:0006417">
    <property type="term" value="P:regulation of translation"/>
    <property type="evidence" value="ECO:0007669"/>
    <property type="project" value="UniProtKB-UniRule"/>
</dbReference>
<protein>
    <recommendedName>
        <fullName evidence="3">Nanos-type domain-containing protein</fullName>
    </recommendedName>
</protein>
<dbReference type="GO" id="GO:0008270">
    <property type="term" value="F:zinc ion binding"/>
    <property type="evidence" value="ECO:0007669"/>
    <property type="project" value="UniProtKB-KW"/>
</dbReference>
<name>A0A9P1IBJ3_9PELO</name>
<dbReference type="InterPro" id="IPR024161">
    <property type="entry name" value="Znf_nanos-typ"/>
</dbReference>
<feature type="domain" description="Nanos-type" evidence="3">
    <location>
        <begin position="156"/>
        <end position="224"/>
    </location>
</feature>
<keyword evidence="1" id="KW-0810">Translation regulation</keyword>
<dbReference type="InterPro" id="IPR038129">
    <property type="entry name" value="Nanos_sf"/>
</dbReference>
<comment type="similarity">
    <text evidence="1">Belongs to the nanos family.</text>
</comment>
<dbReference type="Proteomes" id="UP001152747">
    <property type="component" value="Unassembled WGS sequence"/>
</dbReference>
<keyword evidence="1" id="KW-0694">RNA-binding</keyword>
<dbReference type="AlphaFoldDB" id="A0A9P1IBJ3"/>